<proteinExistence type="predicted"/>
<name>A0ACC3STD5_LIPKO</name>
<dbReference type="Proteomes" id="UP001433508">
    <property type="component" value="Unassembled WGS sequence"/>
</dbReference>
<organism evidence="1 2">
    <name type="scientific">Lipomyces kononenkoae</name>
    <name type="common">Yeast</name>
    <dbReference type="NCBI Taxonomy" id="34357"/>
    <lineage>
        <taxon>Eukaryota</taxon>
        <taxon>Fungi</taxon>
        <taxon>Dikarya</taxon>
        <taxon>Ascomycota</taxon>
        <taxon>Saccharomycotina</taxon>
        <taxon>Lipomycetes</taxon>
        <taxon>Lipomycetales</taxon>
        <taxon>Lipomycetaceae</taxon>
        <taxon>Lipomyces</taxon>
    </lineage>
</organism>
<protein>
    <submittedName>
        <fullName evidence="1">Uncharacterized protein</fullName>
    </submittedName>
</protein>
<accession>A0ACC3STD5</accession>
<gene>
    <name evidence="1" type="ORF">V1525DRAFT_428355</name>
</gene>
<dbReference type="EMBL" id="MU971458">
    <property type="protein sequence ID" value="KAK9234654.1"/>
    <property type="molecule type" value="Genomic_DNA"/>
</dbReference>
<reference evidence="2" key="1">
    <citation type="journal article" date="2024" name="Front. Bioeng. Biotechnol.">
        <title>Genome-scale model development and genomic sequencing of the oleaginous clade Lipomyces.</title>
        <authorList>
            <person name="Czajka J.J."/>
            <person name="Han Y."/>
            <person name="Kim J."/>
            <person name="Mondo S.J."/>
            <person name="Hofstad B.A."/>
            <person name="Robles A."/>
            <person name="Haridas S."/>
            <person name="Riley R."/>
            <person name="LaButti K."/>
            <person name="Pangilinan J."/>
            <person name="Andreopoulos W."/>
            <person name="Lipzen A."/>
            <person name="Yan J."/>
            <person name="Wang M."/>
            <person name="Ng V."/>
            <person name="Grigoriev I.V."/>
            <person name="Spatafora J.W."/>
            <person name="Magnuson J.K."/>
            <person name="Baker S.E."/>
            <person name="Pomraning K.R."/>
        </authorList>
    </citation>
    <scope>NUCLEOTIDE SEQUENCE [LARGE SCALE GENOMIC DNA]</scope>
    <source>
        <strain evidence="2">CBS 7786</strain>
    </source>
</reference>
<evidence type="ECO:0000313" key="2">
    <source>
        <dbReference type="Proteomes" id="UP001433508"/>
    </source>
</evidence>
<sequence>MQASSASVMCPRSDTNTSSDFKQALYLLKTNPPEQRLDIIMPYSQYVQLENNWSNFKPHSEEKRYPSLSYDSLLQIATIVTTQSALHGHTGAIFREIIASSVNEYISIHKPGAMPCIRDYGSTTVTDPSPSGLSSKEPDQSFGYSRPGFKPRLQVAIECGVSEDYKALCRDKDLWIQHMGAKAVMLICIKEKPHYKSPLTACNIEDKVAEVEKMDQYVAKVIAKNWEEDNYSQIEYRGHIWLGKLDEFFVEVWRAEEQTPVRKWLIRNGRRNPFPRSIGLKISDFFPETEWAACKMPDGNVRFHGGRKLLLVIPDAMRVTAATRFARFLFPEQA</sequence>
<keyword evidence="2" id="KW-1185">Reference proteome</keyword>
<comment type="caution">
    <text evidence="1">The sequence shown here is derived from an EMBL/GenBank/DDBJ whole genome shotgun (WGS) entry which is preliminary data.</text>
</comment>
<evidence type="ECO:0000313" key="1">
    <source>
        <dbReference type="EMBL" id="KAK9234654.1"/>
    </source>
</evidence>